<dbReference type="RefSeq" id="WP_123813298.1">
    <property type="nucleotide sequence ID" value="NZ_RKQZ01000001.1"/>
</dbReference>
<keyword evidence="19" id="KW-0843">Virulence</keyword>
<keyword evidence="6" id="KW-1003">Cell membrane</keyword>
<evidence type="ECO:0000256" key="15">
    <source>
        <dbReference type="ARBA" id="ARBA00022912"/>
    </source>
</evidence>
<keyword evidence="16" id="KW-1133">Transmembrane helix</keyword>
<feature type="domain" description="HAMP" evidence="24">
    <location>
        <begin position="159"/>
        <end position="211"/>
    </location>
</feature>
<dbReference type="GO" id="GO:0000155">
    <property type="term" value="F:phosphorelay sensor kinase activity"/>
    <property type="evidence" value="ECO:0007669"/>
    <property type="project" value="InterPro"/>
</dbReference>
<dbReference type="PANTHER" id="PTHR44936">
    <property type="entry name" value="SENSOR PROTEIN CREC"/>
    <property type="match status" value="1"/>
</dbReference>
<keyword evidence="9" id="KW-0812">Transmembrane</keyword>
<dbReference type="GO" id="GO:0004721">
    <property type="term" value="F:phosphoprotein phosphatase activity"/>
    <property type="evidence" value="ECO:0007669"/>
    <property type="project" value="UniProtKB-KW"/>
</dbReference>
<dbReference type="SMART" id="SM00388">
    <property type="entry name" value="HisKA"/>
    <property type="match status" value="1"/>
</dbReference>
<evidence type="ECO:0000259" key="23">
    <source>
        <dbReference type="PROSITE" id="PS50109"/>
    </source>
</evidence>
<dbReference type="AlphaFoldDB" id="A0A3N4YGZ5"/>
<evidence type="ECO:0000256" key="20">
    <source>
        <dbReference type="ARBA" id="ARBA00023211"/>
    </source>
</evidence>
<reference evidence="25 26" key="1">
    <citation type="submission" date="2018-11" db="EMBL/GenBank/DDBJ databases">
        <title>Sequencing the genomes of 1000 actinobacteria strains.</title>
        <authorList>
            <person name="Klenk H.-P."/>
        </authorList>
    </citation>
    <scope>NUCLEOTIDE SEQUENCE [LARGE SCALE GENOMIC DNA]</scope>
    <source>
        <strain evidence="25 26">DSM 15700</strain>
    </source>
</reference>
<dbReference type="InterPro" id="IPR003661">
    <property type="entry name" value="HisK_dim/P_dom"/>
</dbReference>
<evidence type="ECO:0000256" key="14">
    <source>
        <dbReference type="ARBA" id="ARBA00022842"/>
    </source>
</evidence>
<evidence type="ECO:0000256" key="13">
    <source>
        <dbReference type="ARBA" id="ARBA00022840"/>
    </source>
</evidence>
<evidence type="ECO:0000256" key="10">
    <source>
        <dbReference type="ARBA" id="ARBA00022741"/>
    </source>
</evidence>
<evidence type="ECO:0000256" key="5">
    <source>
        <dbReference type="ARBA" id="ARBA00012438"/>
    </source>
</evidence>
<dbReference type="Proteomes" id="UP000280501">
    <property type="component" value="Unassembled WGS sequence"/>
</dbReference>
<dbReference type="PROSITE" id="PS50885">
    <property type="entry name" value="HAMP"/>
    <property type="match status" value="1"/>
</dbReference>
<evidence type="ECO:0000256" key="21">
    <source>
        <dbReference type="ARBA" id="ARBA00040454"/>
    </source>
</evidence>
<comment type="cofactor">
    <cofactor evidence="3">
        <name>Mg(2+)</name>
        <dbReference type="ChEBI" id="CHEBI:18420"/>
    </cofactor>
</comment>
<dbReference type="EMBL" id="RKQZ01000001">
    <property type="protein sequence ID" value="RPF20083.1"/>
    <property type="molecule type" value="Genomic_DNA"/>
</dbReference>
<evidence type="ECO:0000256" key="8">
    <source>
        <dbReference type="ARBA" id="ARBA00022679"/>
    </source>
</evidence>
<name>A0A3N4YGZ5_9MICO</name>
<dbReference type="Pfam" id="PF02518">
    <property type="entry name" value="HATPase_c"/>
    <property type="match status" value="1"/>
</dbReference>
<comment type="catalytic activity">
    <reaction evidence="1">
        <text>ATP + protein L-histidine = ADP + protein N-phospho-L-histidine.</text>
        <dbReference type="EC" id="2.7.13.3"/>
    </reaction>
</comment>
<dbReference type="PRINTS" id="PR00344">
    <property type="entry name" value="BCTRLSENSOR"/>
</dbReference>
<feature type="domain" description="Histidine kinase" evidence="23">
    <location>
        <begin position="219"/>
        <end position="425"/>
    </location>
</feature>
<dbReference type="Gene3D" id="1.10.287.130">
    <property type="match status" value="1"/>
</dbReference>
<dbReference type="InterPro" id="IPR005467">
    <property type="entry name" value="His_kinase_dom"/>
</dbReference>
<evidence type="ECO:0000256" key="22">
    <source>
        <dbReference type="ARBA" id="ARBA00041776"/>
    </source>
</evidence>
<comment type="caution">
    <text evidence="25">The sequence shown here is derived from an EMBL/GenBank/DDBJ whole genome shotgun (WGS) entry which is preliminary data.</text>
</comment>
<proteinExistence type="predicted"/>
<evidence type="ECO:0000256" key="1">
    <source>
        <dbReference type="ARBA" id="ARBA00000085"/>
    </source>
</evidence>
<evidence type="ECO:0000256" key="19">
    <source>
        <dbReference type="ARBA" id="ARBA00023026"/>
    </source>
</evidence>
<evidence type="ECO:0000256" key="2">
    <source>
        <dbReference type="ARBA" id="ARBA00001936"/>
    </source>
</evidence>
<evidence type="ECO:0000256" key="12">
    <source>
        <dbReference type="ARBA" id="ARBA00022801"/>
    </source>
</evidence>
<keyword evidence="18" id="KW-0346">Stress response</keyword>
<evidence type="ECO:0000256" key="17">
    <source>
        <dbReference type="ARBA" id="ARBA00023012"/>
    </source>
</evidence>
<evidence type="ECO:0000259" key="24">
    <source>
        <dbReference type="PROSITE" id="PS50885"/>
    </source>
</evidence>
<keyword evidence="8" id="KW-0808">Transferase</keyword>
<dbReference type="Gene3D" id="3.30.565.10">
    <property type="entry name" value="Histidine kinase-like ATPase, C-terminal domain"/>
    <property type="match status" value="1"/>
</dbReference>
<dbReference type="SMART" id="SM00387">
    <property type="entry name" value="HATPase_c"/>
    <property type="match status" value="1"/>
</dbReference>
<sequence>MRHRIVQATMVAVAVAVLLLGVPFAIFGARFVYDTEVKRIEQRAVTLTEDVAREVSLVTYDGELSDELLAEAVQPAETETPAHVTVSLPTGTLISRGETPTGPVIDAAWSTKTPPFVAVTIEVSAWPAYIKAGQLVFLMLIGSAAAFTAGSVTAAWQAERLARPFVYLSGAAEQLGAGQVRPRLEPSGVEEIDLVAAELARSSDRLAARLAVERQFTSDASHQLRTPLTALTMRLEEITLTSSEPEVQEEARISLEQVERLVGVVDDLLARSRKAQGGTTESVDLAVVFRQQHEEWRDTFEAEGRTLVVEEPDGERVLATPGALAQTLSTLLENSLRHGDGATTLRSRPSGTRGMVAVEVTDEGEGVPEDMVGQIFERGVTSGNGTGLGLALARDLVAADGGRLELRQRTPPVFSVFLAGVPRTYDPQAVLPVGSTVSSAEAGKRRRWGRRG</sequence>
<dbReference type="InterPro" id="IPR036097">
    <property type="entry name" value="HisK_dim/P_sf"/>
</dbReference>
<organism evidence="25 26">
    <name type="scientific">Myceligenerans xiligouense</name>
    <dbReference type="NCBI Taxonomy" id="253184"/>
    <lineage>
        <taxon>Bacteria</taxon>
        <taxon>Bacillati</taxon>
        <taxon>Actinomycetota</taxon>
        <taxon>Actinomycetes</taxon>
        <taxon>Micrococcales</taxon>
        <taxon>Promicromonosporaceae</taxon>
        <taxon>Myceligenerans</taxon>
    </lineage>
</organism>
<keyword evidence="10" id="KW-0547">Nucleotide-binding</keyword>
<evidence type="ECO:0000256" key="11">
    <source>
        <dbReference type="ARBA" id="ARBA00022777"/>
    </source>
</evidence>
<dbReference type="EC" id="2.7.13.3" evidence="5"/>
<dbReference type="GO" id="GO:0005886">
    <property type="term" value="C:plasma membrane"/>
    <property type="evidence" value="ECO:0007669"/>
    <property type="project" value="UniProtKB-SubCell"/>
</dbReference>
<dbReference type="InterPro" id="IPR004358">
    <property type="entry name" value="Sig_transdc_His_kin-like_C"/>
</dbReference>
<comment type="subcellular location">
    <subcellularLocation>
        <location evidence="4">Cell membrane</location>
        <topology evidence="4">Multi-pass membrane protein</topology>
    </subcellularLocation>
</comment>
<dbReference type="PROSITE" id="PS50109">
    <property type="entry name" value="HIS_KIN"/>
    <property type="match status" value="1"/>
</dbReference>
<evidence type="ECO:0000313" key="25">
    <source>
        <dbReference type="EMBL" id="RPF20083.1"/>
    </source>
</evidence>
<accession>A0A3N4YGZ5</accession>
<dbReference type="InterPro" id="IPR003660">
    <property type="entry name" value="HAMP_dom"/>
</dbReference>
<evidence type="ECO:0000256" key="7">
    <source>
        <dbReference type="ARBA" id="ARBA00022553"/>
    </source>
</evidence>
<dbReference type="InterPro" id="IPR003594">
    <property type="entry name" value="HATPase_dom"/>
</dbReference>
<keyword evidence="7" id="KW-0597">Phosphoprotein</keyword>
<protein>
    <recommendedName>
        <fullName evidence="21">Signal transduction histidine-protein kinase/phosphatase MprB</fullName>
        <ecNumber evidence="5">2.7.13.3</ecNumber>
    </recommendedName>
    <alternativeName>
        <fullName evidence="22">Mycobacterial persistence regulator B</fullName>
    </alternativeName>
</protein>
<keyword evidence="26" id="KW-1185">Reference proteome</keyword>
<keyword evidence="12" id="KW-0378">Hydrolase</keyword>
<dbReference type="Pfam" id="PF18092">
    <property type="entry name" value="DraK_HK_N"/>
    <property type="match status" value="1"/>
</dbReference>
<evidence type="ECO:0000256" key="3">
    <source>
        <dbReference type="ARBA" id="ARBA00001946"/>
    </source>
</evidence>
<keyword evidence="16" id="KW-0472">Membrane</keyword>
<dbReference type="CDD" id="cd00082">
    <property type="entry name" value="HisKA"/>
    <property type="match status" value="1"/>
</dbReference>
<keyword evidence="14" id="KW-0460">Magnesium</keyword>
<dbReference type="PANTHER" id="PTHR44936:SF9">
    <property type="entry name" value="SENSOR PROTEIN CREC"/>
    <property type="match status" value="1"/>
</dbReference>
<evidence type="ECO:0000256" key="18">
    <source>
        <dbReference type="ARBA" id="ARBA00023016"/>
    </source>
</evidence>
<dbReference type="GO" id="GO:0005524">
    <property type="term" value="F:ATP binding"/>
    <property type="evidence" value="ECO:0007669"/>
    <property type="project" value="UniProtKB-KW"/>
</dbReference>
<dbReference type="OrthoDB" id="5499837at2"/>
<evidence type="ECO:0000256" key="16">
    <source>
        <dbReference type="ARBA" id="ARBA00022989"/>
    </source>
</evidence>
<dbReference type="Pfam" id="PF00512">
    <property type="entry name" value="HisKA"/>
    <property type="match status" value="1"/>
</dbReference>
<dbReference type="SUPFAM" id="SSF47384">
    <property type="entry name" value="Homodimeric domain of signal transducing histidine kinase"/>
    <property type="match status" value="1"/>
</dbReference>
<keyword evidence="13" id="KW-0067">ATP-binding</keyword>
<dbReference type="InterPro" id="IPR036890">
    <property type="entry name" value="HATPase_C_sf"/>
</dbReference>
<evidence type="ECO:0000256" key="9">
    <source>
        <dbReference type="ARBA" id="ARBA00022692"/>
    </source>
</evidence>
<evidence type="ECO:0000256" key="4">
    <source>
        <dbReference type="ARBA" id="ARBA00004651"/>
    </source>
</evidence>
<dbReference type="InterPro" id="IPR040868">
    <property type="entry name" value="DraK_HK_N"/>
</dbReference>
<keyword evidence="20" id="KW-0464">Manganese</keyword>
<keyword evidence="17" id="KW-0902">Two-component regulatory system</keyword>
<evidence type="ECO:0000313" key="26">
    <source>
        <dbReference type="Proteomes" id="UP000280501"/>
    </source>
</evidence>
<dbReference type="SUPFAM" id="SSF55874">
    <property type="entry name" value="ATPase domain of HSP90 chaperone/DNA topoisomerase II/histidine kinase"/>
    <property type="match status" value="1"/>
</dbReference>
<comment type="cofactor">
    <cofactor evidence="2">
        <name>Mn(2+)</name>
        <dbReference type="ChEBI" id="CHEBI:29035"/>
    </cofactor>
</comment>
<evidence type="ECO:0000256" key="6">
    <source>
        <dbReference type="ARBA" id="ARBA00022475"/>
    </source>
</evidence>
<keyword evidence="11 25" id="KW-0418">Kinase</keyword>
<gene>
    <name evidence="25" type="ORF">EDD34_0660</name>
</gene>
<keyword evidence="15" id="KW-0904">Protein phosphatase</keyword>
<dbReference type="InterPro" id="IPR050980">
    <property type="entry name" value="2C_sensor_his_kinase"/>
</dbReference>